<evidence type="ECO:0000313" key="2">
    <source>
        <dbReference type="Proteomes" id="UP001217325"/>
    </source>
</evidence>
<comment type="caution">
    <text evidence="1">The sequence shown here is derived from an EMBL/GenBank/DDBJ whole genome shotgun (WGS) entry which is preliminary data.</text>
</comment>
<dbReference type="EMBL" id="JARDXE010000014">
    <property type="protein sequence ID" value="MDE8647657.1"/>
    <property type="molecule type" value="Genomic_DNA"/>
</dbReference>
<sequence>MTFYESIVDKYEEEQRDRHEVLRWAWLQIEIMNALRHDDPSRAPQDEKRVRETIDEFVTTFRSLYSASAVTDDAGNQQV</sequence>
<proteinExistence type="predicted"/>
<reference evidence="1" key="1">
    <citation type="submission" date="2023-02" db="EMBL/GenBank/DDBJ databases">
        <title>A novel hydrolase synthesized by Rhodococcus erythropolis HQ is responsible for the detoxification of Zearalenone.</title>
        <authorList>
            <person name="Hu J."/>
            <person name="Xu J."/>
        </authorList>
    </citation>
    <scope>NUCLEOTIDE SEQUENCE</scope>
    <source>
        <strain evidence="1">HQ</strain>
    </source>
</reference>
<name>A0AAW6LIZ6_RHOSG</name>
<evidence type="ECO:0000313" key="1">
    <source>
        <dbReference type="EMBL" id="MDE8647657.1"/>
    </source>
</evidence>
<gene>
    <name evidence="1" type="ORF">PXH69_22020</name>
</gene>
<dbReference type="RefSeq" id="WP_252858580.1">
    <property type="nucleotide sequence ID" value="NZ_JAOBTA010000009.1"/>
</dbReference>
<protein>
    <submittedName>
        <fullName evidence="1">Uncharacterized protein</fullName>
    </submittedName>
</protein>
<dbReference type="AlphaFoldDB" id="A0AAW6LIZ6"/>
<accession>A0AAW6LIZ6</accession>
<organism evidence="1 2">
    <name type="scientific">Rhodococcus qingshengii</name>
    <dbReference type="NCBI Taxonomy" id="334542"/>
    <lineage>
        <taxon>Bacteria</taxon>
        <taxon>Bacillati</taxon>
        <taxon>Actinomycetota</taxon>
        <taxon>Actinomycetes</taxon>
        <taxon>Mycobacteriales</taxon>
        <taxon>Nocardiaceae</taxon>
        <taxon>Rhodococcus</taxon>
        <taxon>Rhodococcus erythropolis group</taxon>
    </lineage>
</organism>
<dbReference type="Proteomes" id="UP001217325">
    <property type="component" value="Unassembled WGS sequence"/>
</dbReference>